<reference evidence="1 2" key="1">
    <citation type="journal article" date="2019" name="Front. Genet.">
        <title>Whole-Genome Sequencing of the Opportunistic Yeast Pathogen Candida inconspicua Uncovers Its Hybrid Origin.</title>
        <authorList>
            <person name="Mixao V."/>
            <person name="Hansen A.P."/>
            <person name="Saus E."/>
            <person name="Boekhout T."/>
            <person name="Lass-Florl C."/>
            <person name="Gabaldon T."/>
        </authorList>
    </citation>
    <scope>NUCLEOTIDE SEQUENCE [LARGE SCALE GENOMIC DNA]</scope>
    <source>
        <strain evidence="1 2">CBS 180</strain>
    </source>
</reference>
<dbReference type="GO" id="GO:0005737">
    <property type="term" value="C:cytoplasm"/>
    <property type="evidence" value="ECO:0007669"/>
    <property type="project" value="TreeGrafter"/>
</dbReference>
<dbReference type="EMBL" id="SELW01000645">
    <property type="protein sequence ID" value="TID16217.1"/>
    <property type="molecule type" value="Genomic_DNA"/>
</dbReference>
<dbReference type="STRING" id="52247.A0A4T0WWM2"/>
<evidence type="ECO:0000313" key="1">
    <source>
        <dbReference type="EMBL" id="TID16217.1"/>
    </source>
</evidence>
<dbReference type="Pfam" id="PF08520">
    <property type="entry name" value="Mitofissin"/>
    <property type="match status" value="1"/>
</dbReference>
<dbReference type="PANTHER" id="PTHR28075">
    <property type="entry name" value="CHROMOSOME 16, WHOLE GENOME SHOTGUN SEQUENCE"/>
    <property type="match status" value="1"/>
</dbReference>
<dbReference type="OrthoDB" id="16824at2759"/>
<organism evidence="1 2">
    <name type="scientific">Pichia inconspicua</name>
    <dbReference type="NCBI Taxonomy" id="52247"/>
    <lineage>
        <taxon>Eukaryota</taxon>
        <taxon>Fungi</taxon>
        <taxon>Dikarya</taxon>
        <taxon>Ascomycota</taxon>
        <taxon>Saccharomycotina</taxon>
        <taxon>Pichiomycetes</taxon>
        <taxon>Pichiales</taxon>
        <taxon>Pichiaceae</taxon>
        <taxon>Pichia</taxon>
    </lineage>
</organism>
<dbReference type="AlphaFoldDB" id="A0A4T0WWM2"/>
<protein>
    <recommendedName>
        <fullName evidence="3">DUF1748-domain-containing protein</fullName>
    </recommendedName>
</protein>
<accession>A0A4T0WWM2</accession>
<dbReference type="Proteomes" id="UP000307173">
    <property type="component" value="Unassembled WGS sequence"/>
</dbReference>
<gene>
    <name evidence="1" type="ORF">CANINC_004215</name>
</gene>
<evidence type="ECO:0008006" key="3">
    <source>
        <dbReference type="Google" id="ProtNLM"/>
    </source>
</evidence>
<name>A0A4T0WWM2_9ASCO</name>
<sequence length="78" mass="8868">MGILPKTGRIVHYAVDLTLLAGFLAGVKKNTGITPNMSLIPEPTIEKYAWKYLDYGDYVYDTTVNYMKTSSYFVKSFF</sequence>
<proteinExistence type="predicted"/>
<evidence type="ECO:0000313" key="2">
    <source>
        <dbReference type="Proteomes" id="UP000307173"/>
    </source>
</evidence>
<comment type="caution">
    <text evidence="1">The sequence shown here is derived from an EMBL/GenBank/DDBJ whole genome shotgun (WGS) entry which is preliminary data.</text>
</comment>
<keyword evidence="2" id="KW-1185">Reference proteome</keyword>
<dbReference type="InterPro" id="IPR013726">
    <property type="entry name" value="Mitofissin"/>
</dbReference>
<dbReference type="PANTHER" id="PTHR28075:SF1">
    <property type="entry name" value="DUF1748-DOMAIN-CONTAINING PROTEIN"/>
    <property type="match status" value="1"/>
</dbReference>